<protein>
    <submittedName>
        <fullName evidence="2">Uncharacterized protein</fullName>
    </submittedName>
</protein>
<dbReference type="Proteomes" id="UP001432014">
    <property type="component" value="Chromosome"/>
</dbReference>
<sequence>MAKGVQRKAVGSVAARRRARELRSEYEARDMALLEGAEEFLTLQERVASAVEGIDEQIGKLEAARERARREGWEAGAVVAARMRGLQVRGVAVREDEVADRLGVDVGELRRLVGHVKASGSAVAAVPVSGEQPAGTERAAGAARRAAGGDGPGPGQGVRVASGGSAAAGGGPAAVRSVVGGAGQGGGPAAPSPGPGPVDGVSGVR</sequence>
<feature type="region of interest" description="Disordered" evidence="1">
    <location>
        <begin position="127"/>
        <end position="205"/>
    </location>
</feature>
<evidence type="ECO:0000313" key="3">
    <source>
        <dbReference type="Proteomes" id="UP001432014"/>
    </source>
</evidence>
<organism evidence="2 3">
    <name type="scientific">Kitasatospora herbaricolor</name>
    <dbReference type="NCBI Taxonomy" id="68217"/>
    <lineage>
        <taxon>Bacteria</taxon>
        <taxon>Bacillati</taxon>
        <taxon>Actinomycetota</taxon>
        <taxon>Actinomycetes</taxon>
        <taxon>Kitasatosporales</taxon>
        <taxon>Streptomycetaceae</taxon>
        <taxon>Kitasatospora</taxon>
    </lineage>
</organism>
<name>A0ABZ1W0F2_9ACTN</name>
<evidence type="ECO:0000313" key="2">
    <source>
        <dbReference type="EMBL" id="WUS54309.1"/>
    </source>
</evidence>
<reference evidence="2 3" key="1">
    <citation type="submission" date="2022-10" db="EMBL/GenBank/DDBJ databases">
        <title>The complete genomes of actinobacterial strains from the NBC collection.</title>
        <authorList>
            <person name="Joergensen T.S."/>
            <person name="Alvarez Arevalo M."/>
            <person name="Sterndorff E.B."/>
            <person name="Faurdal D."/>
            <person name="Vuksanovic O."/>
            <person name="Mourched A.-S."/>
            <person name="Charusanti P."/>
            <person name="Shaw S."/>
            <person name="Blin K."/>
            <person name="Weber T."/>
        </authorList>
    </citation>
    <scope>NUCLEOTIDE SEQUENCE [LARGE SCALE GENOMIC DNA]</scope>
    <source>
        <strain evidence="2 3">NBC_01247</strain>
    </source>
</reference>
<keyword evidence="3" id="KW-1185">Reference proteome</keyword>
<dbReference type="EMBL" id="CP108482">
    <property type="protein sequence ID" value="WUS54309.1"/>
    <property type="molecule type" value="Genomic_DNA"/>
</dbReference>
<feature type="compositionally biased region" description="Low complexity" evidence="1">
    <location>
        <begin position="127"/>
        <end position="146"/>
    </location>
</feature>
<dbReference type="RefSeq" id="WP_329492921.1">
    <property type="nucleotide sequence ID" value="NZ_CP108460.1"/>
</dbReference>
<proteinExistence type="predicted"/>
<accession>A0ABZ1W0F2</accession>
<gene>
    <name evidence="2" type="ORF">OG469_01595</name>
</gene>
<evidence type="ECO:0000256" key="1">
    <source>
        <dbReference type="SAM" id="MobiDB-lite"/>
    </source>
</evidence>